<feature type="domain" description="CENP-V/GFA" evidence="4">
    <location>
        <begin position="4"/>
        <end position="112"/>
    </location>
</feature>
<dbReference type="GO" id="GO:0016846">
    <property type="term" value="F:carbon-sulfur lyase activity"/>
    <property type="evidence" value="ECO:0007669"/>
    <property type="project" value="InterPro"/>
</dbReference>
<comment type="caution">
    <text evidence="5">The sequence shown here is derived from an EMBL/GenBank/DDBJ whole genome shotgun (WGS) entry which is preliminary data.</text>
</comment>
<keyword evidence="2" id="KW-0479">Metal-binding</keyword>
<dbReference type="PROSITE" id="PS51891">
    <property type="entry name" value="CENP_V_GFA"/>
    <property type="match status" value="1"/>
</dbReference>
<dbReference type="OrthoDB" id="9805575at2"/>
<dbReference type="RefSeq" id="WP_115857214.1">
    <property type="nucleotide sequence ID" value="NZ_QTSU01000001.1"/>
</dbReference>
<sequence>MTTHTGSCHCGKVAYQVEGEIDQVLDCNCSMCHRRGGLLWFVPRSALQVTSGEAEMGTYRFNTGKIAHHFCPDCGISPFSEGTGPDGAAMGCINVRCLEGVDLKSLTIVPWNGRDH</sequence>
<dbReference type="GO" id="GO:0046872">
    <property type="term" value="F:metal ion binding"/>
    <property type="evidence" value="ECO:0007669"/>
    <property type="project" value="UniProtKB-KW"/>
</dbReference>
<comment type="similarity">
    <text evidence="1">Belongs to the Gfa family.</text>
</comment>
<dbReference type="InterPro" id="IPR011057">
    <property type="entry name" value="Mss4-like_sf"/>
</dbReference>
<evidence type="ECO:0000256" key="3">
    <source>
        <dbReference type="ARBA" id="ARBA00022833"/>
    </source>
</evidence>
<gene>
    <name evidence="5" type="ORF">DX914_00940</name>
</gene>
<reference evidence="5 6" key="1">
    <citation type="submission" date="2018-08" db="EMBL/GenBank/DDBJ databases">
        <title>Lysobacter sp. zong2l5, whole genome shotgun sequence.</title>
        <authorList>
            <person name="Zhang X."/>
            <person name="Feng G."/>
            <person name="Zhu H."/>
        </authorList>
    </citation>
    <scope>NUCLEOTIDE SEQUENCE [LARGE SCALE GENOMIC DNA]</scope>
    <source>
        <strain evidence="6">zong2l5</strain>
    </source>
</reference>
<dbReference type="SUPFAM" id="SSF51316">
    <property type="entry name" value="Mss4-like"/>
    <property type="match status" value="1"/>
</dbReference>
<evidence type="ECO:0000259" key="4">
    <source>
        <dbReference type="PROSITE" id="PS51891"/>
    </source>
</evidence>
<dbReference type="InterPro" id="IPR052355">
    <property type="entry name" value="CENP-V-like"/>
</dbReference>
<evidence type="ECO:0000256" key="2">
    <source>
        <dbReference type="ARBA" id="ARBA00022723"/>
    </source>
</evidence>
<dbReference type="InterPro" id="IPR006913">
    <property type="entry name" value="CENP-V/GFA"/>
</dbReference>
<dbReference type="PANTHER" id="PTHR28620:SF1">
    <property type="entry name" value="CENP-V_GFA DOMAIN-CONTAINING PROTEIN"/>
    <property type="match status" value="1"/>
</dbReference>
<evidence type="ECO:0000313" key="5">
    <source>
        <dbReference type="EMBL" id="RDZ27771.1"/>
    </source>
</evidence>
<organism evidence="5 6">
    <name type="scientific">Lysobacter silvisoli</name>
    <dbReference type="NCBI Taxonomy" id="2293254"/>
    <lineage>
        <taxon>Bacteria</taxon>
        <taxon>Pseudomonadati</taxon>
        <taxon>Pseudomonadota</taxon>
        <taxon>Gammaproteobacteria</taxon>
        <taxon>Lysobacterales</taxon>
        <taxon>Lysobacteraceae</taxon>
        <taxon>Lysobacter</taxon>
    </lineage>
</organism>
<proteinExistence type="inferred from homology"/>
<dbReference type="Gene3D" id="2.170.150.70">
    <property type="match status" value="1"/>
</dbReference>
<keyword evidence="3" id="KW-0862">Zinc</keyword>
<accession>A0A371K1H0</accession>
<evidence type="ECO:0000313" key="6">
    <source>
        <dbReference type="Proteomes" id="UP000264492"/>
    </source>
</evidence>
<evidence type="ECO:0000256" key="1">
    <source>
        <dbReference type="ARBA" id="ARBA00005495"/>
    </source>
</evidence>
<name>A0A371K1H0_9GAMM</name>
<dbReference type="Proteomes" id="UP000264492">
    <property type="component" value="Unassembled WGS sequence"/>
</dbReference>
<dbReference type="AlphaFoldDB" id="A0A371K1H0"/>
<protein>
    <submittedName>
        <fullName evidence="5">GFA family protein</fullName>
    </submittedName>
</protein>
<dbReference type="EMBL" id="QTSU01000001">
    <property type="protein sequence ID" value="RDZ27771.1"/>
    <property type="molecule type" value="Genomic_DNA"/>
</dbReference>
<dbReference type="Pfam" id="PF04828">
    <property type="entry name" value="GFA"/>
    <property type="match status" value="1"/>
</dbReference>
<dbReference type="PANTHER" id="PTHR28620">
    <property type="entry name" value="CENTROMERE PROTEIN V"/>
    <property type="match status" value="1"/>
</dbReference>
<keyword evidence="6" id="KW-1185">Reference proteome</keyword>